<protein>
    <submittedName>
        <fullName evidence="2">Uncharacterized protein</fullName>
    </submittedName>
</protein>
<sequence>MVQAVHNGRCLLCYDSVQLPCGWSNGGHCTDRTGILPRLDGDWHGWPYRKDCFFSFKTTALFQGLGNLLWILLINKYGRRPIYVVAFTLYIITAFWCAVNKGYAN</sequence>
<evidence type="ECO:0000313" key="2">
    <source>
        <dbReference type="EMBL" id="PYI13972.1"/>
    </source>
</evidence>
<keyword evidence="1" id="KW-1133">Transmembrane helix</keyword>
<keyword evidence="1" id="KW-0812">Transmembrane</keyword>
<organism evidence="2 3">
    <name type="scientific">Aspergillus violaceofuscus (strain CBS 115571)</name>
    <dbReference type="NCBI Taxonomy" id="1450538"/>
    <lineage>
        <taxon>Eukaryota</taxon>
        <taxon>Fungi</taxon>
        <taxon>Dikarya</taxon>
        <taxon>Ascomycota</taxon>
        <taxon>Pezizomycotina</taxon>
        <taxon>Eurotiomycetes</taxon>
        <taxon>Eurotiomycetidae</taxon>
        <taxon>Eurotiales</taxon>
        <taxon>Aspergillaceae</taxon>
        <taxon>Aspergillus</taxon>
    </lineage>
</organism>
<dbReference type="InterPro" id="IPR036259">
    <property type="entry name" value="MFS_trans_sf"/>
</dbReference>
<feature type="non-terminal residue" evidence="2">
    <location>
        <position position="105"/>
    </location>
</feature>
<proteinExistence type="predicted"/>
<dbReference type="AlphaFoldDB" id="A0A2V5GXH2"/>
<name>A0A2V5GXH2_ASPV1</name>
<dbReference type="EMBL" id="KZ825225">
    <property type="protein sequence ID" value="PYI13972.1"/>
    <property type="molecule type" value="Genomic_DNA"/>
</dbReference>
<evidence type="ECO:0000256" key="1">
    <source>
        <dbReference type="SAM" id="Phobius"/>
    </source>
</evidence>
<dbReference type="SUPFAM" id="SSF103473">
    <property type="entry name" value="MFS general substrate transporter"/>
    <property type="match status" value="1"/>
</dbReference>
<feature type="transmembrane region" description="Helical" evidence="1">
    <location>
        <begin position="54"/>
        <end position="74"/>
    </location>
</feature>
<gene>
    <name evidence="2" type="ORF">BO99DRAFT_37859</name>
</gene>
<dbReference type="Gene3D" id="1.20.1720.10">
    <property type="entry name" value="Multidrug resistance protein D"/>
    <property type="match status" value="1"/>
</dbReference>
<feature type="transmembrane region" description="Helical" evidence="1">
    <location>
        <begin position="80"/>
        <end position="99"/>
    </location>
</feature>
<accession>A0A2V5GXH2</accession>
<keyword evidence="1" id="KW-0472">Membrane</keyword>
<dbReference type="Proteomes" id="UP000249829">
    <property type="component" value="Unassembled WGS sequence"/>
</dbReference>
<keyword evidence="3" id="KW-1185">Reference proteome</keyword>
<dbReference type="STRING" id="1450538.A0A2V5GXH2"/>
<reference evidence="2 3" key="1">
    <citation type="submission" date="2018-02" db="EMBL/GenBank/DDBJ databases">
        <title>The genomes of Aspergillus section Nigri reveals drivers in fungal speciation.</title>
        <authorList>
            <consortium name="DOE Joint Genome Institute"/>
            <person name="Vesth T.C."/>
            <person name="Nybo J."/>
            <person name="Theobald S."/>
            <person name="Brandl J."/>
            <person name="Frisvad J.C."/>
            <person name="Nielsen K.F."/>
            <person name="Lyhne E.K."/>
            <person name="Kogle M.E."/>
            <person name="Kuo A."/>
            <person name="Riley R."/>
            <person name="Clum A."/>
            <person name="Nolan M."/>
            <person name="Lipzen A."/>
            <person name="Salamov A."/>
            <person name="Henrissat B."/>
            <person name="Wiebenga A."/>
            <person name="De vries R.P."/>
            <person name="Grigoriev I.V."/>
            <person name="Mortensen U.H."/>
            <person name="Andersen M.R."/>
            <person name="Baker S.E."/>
        </authorList>
    </citation>
    <scope>NUCLEOTIDE SEQUENCE [LARGE SCALE GENOMIC DNA]</scope>
    <source>
        <strain evidence="2 3">CBS 115571</strain>
    </source>
</reference>
<evidence type="ECO:0000313" key="3">
    <source>
        <dbReference type="Proteomes" id="UP000249829"/>
    </source>
</evidence>